<dbReference type="HOGENOM" id="CLU_016047_1_2_9"/>
<dbReference type="Proteomes" id="UP000007392">
    <property type="component" value="Chromosome"/>
</dbReference>
<keyword evidence="5 7" id="KW-1133">Transmembrane helix</keyword>
<comment type="subcellular location">
    <subcellularLocation>
        <location evidence="1 7">Cell membrane</location>
        <topology evidence="1 7">Multi-pass membrane protein</topology>
    </subcellularLocation>
</comment>
<dbReference type="CDD" id="cd06261">
    <property type="entry name" value="TM_PBP2"/>
    <property type="match status" value="1"/>
</dbReference>
<comment type="similarity">
    <text evidence="7">Belongs to the binding-protein-dependent transport system permease family.</text>
</comment>
<evidence type="ECO:0000256" key="1">
    <source>
        <dbReference type="ARBA" id="ARBA00004651"/>
    </source>
</evidence>
<dbReference type="InterPro" id="IPR000515">
    <property type="entry name" value="MetI-like"/>
</dbReference>
<keyword evidence="3" id="KW-1003">Cell membrane</keyword>
<feature type="transmembrane region" description="Helical" evidence="7">
    <location>
        <begin position="138"/>
        <end position="160"/>
    </location>
</feature>
<dbReference type="SUPFAM" id="SSF161098">
    <property type="entry name" value="MetI-like"/>
    <property type="match status" value="1"/>
</dbReference>
<keyword evidence="6 7" id="KW-0472">Membrane</keyword>
<dbReference type="EMBL" id="CP003422">
    <property type="protein sequence ID" value="AFH60802.1"/>
    <property type="molecule type" value="Genomic_DNA"/>
</dbReference>
<dbReference type="AlphaFoldDB" id="I0BEK5"/>
<evidence type="ECO:0000259" key="8">
    <source>
        <dbReference type="PROSITE" id="PS50928"/>
    </source>
</evidence>
<dbReference type="PANTHER" id="PTHR43744:SF8">
    <property type="entry name" value="SN-GLYCEROL-3-PHOSPHATE TRANSPORT SYSTEM PERMEASE PROTEIN UGPE"/>
    <property type="match status" value="1"/>
</dbReference>
<accession>I0BEK5</accession>
<proteinExistence type="inferred from homology"/>
<keyword evidence="4 7" id="KW-0812">Transmembrane</keyword>
<organism evidence="9 10">
    <name type="scientific">Paenibacillus mucilaginosus K02</name>
    <dbReference type="NCBI Taxonomy" id="997761"/>
    <lineage>
        <taxon>Bacteria</taxon>
        <taxon>Bacillati</taxon>
        <taxon>Bacillota</taxon>
        <taxon>Bacilli</taxon>
        <taxon>Bacillales</taxon>
        <taxon>Paenibacillaceae</taxon>
        <taxon>Paenibacillus</taxon>
    </lineage>
</organism>
<evidence type="ECO:0000256" key="4">
    <source>
        <dbReference type="ARBA" id="ARBA00022692"/>
    </source>
</evidence>
<feature type="transmembrane region" description="Helical" evidence="7">
    <location>
        <begin position="12"/>
        <end position="31"/>
    </location>
</feature>
<dbReference type="GO" id="GO:0005886">
    <property type="term" value="C:plasma membrane"/>
    <property type="evidence" value="ECO:0007669"/>
    <property type="project" value="UniProtKB-SubCell"/>
</dbReference>
<dbReference type="InterPro" id="IPR035906">
    <property type="entry name" value="MetI-like_sf"/>
</dbReference>
<name>I0BEK5_9BACL</name>
<feature type="transmembrane region" description="Helical" evidence="7">
    <location>
        <begin position="239"/>
        <end position="259"/>
    </location>
</feature>
<dbReference type="GO" id="GO:0055085">
    <property type="term" value="P:transmembrane transport"/>
    <property type="evidence" value="ECO:0007669"/>
    <property type="project" value="InterPro"/>
</dbReference>
<feature type="transmembrane region" description="Helical" evidence="7">
    <location>
        <begin position="105"/>
        <end position="126"/>
    </location>
</feature>
<feature type="transmembrane region" description="Helical" evidence="7">
    <location>
        <begin position="74"/>
        <end position="93"/>
    </location>
</feature>
<evidence type="ECO:0000256" key="5">
    <source>
        <dbReference type="ARBA" id="ARBA00022989"/>
    </source>
</evidence>
<gene>
    <name evidence="9" type="ORF">B2K_08740</name>
</gene>
<evidence type="ECO:0000256" key="2">
    <source>
        <dbReference type="ARBA" id="ARBA00022448"/>
    </source>
</evidence>
<feature type="domain" description="ABC transmembrane type-1" evidence="8">
    <location>
        <begin position="70"/>
        <end position="260"/>
    </location>
</feature>
<evidence type="ECO:0000313" key="9">
    <source>
        <dbReference type="EMBL" id="AFH60802.1"/>
    </source>
</evidence>
<dbReference type="OrthoDB" id="9772609at2"/>
<protein>
    <submittedName>
        <fullName evidence="9">ABC transporter permease</fullName>
    </submittedName>
</protein>
<dbReference type="Gene3D" id="1.10.3720.10">
    <property type="entry name" value="MetI-like"/>
    <property type="match status" value="1"/>
</dbReference>
<evidence type="ECO:0000256" key="6">
    <source>
        <dbReference type="ARBA" id="ARBA00023136"/>
    </source>
</evidence>
<feature type="transmembrane region" description="Helical" evidence="7">
    <location>
        <begin position="181"/>
        <end position="206"/>
    </location>
</feature>
<dbReference type="PATRIC" id="fig|997761.3.peg.1695"/>
<evidence type="ECO:0000256" key="7">
    <source>
        <dbReference type="RuleBase" id="RU363032"/>
    </source>
</evidence>
<evidence type="ECO:0000256" key="3">
    <source>
        <dbReference type="ARBA" id="ARBA00022475"/>
    </source>
</evidence>
<dbReference type="RefSeq" id="WP_014650016.1">
    <property type="nucleotide sequence ID" value="NC_017672.3"/>
</dbReference>
<evidence type="ECO:0000313" key="10">
    <source>
        <dbReference type="Proteomes" id="UP000007392"/>
    </source>
</evidence>
<dbReference type="KEGG" id="pmw:B2K_08740"/>
<reference evidence="9 10" key="1">
    <citation type="submission" date="2013-06" db="EMBL/GenBank/DDBJ databases">
        <title>Complete genome sequence of Paenibacillus mucilaginosus K02.</title>
        <authorList>
            <person name="Xiao B."/>
            <person name="Sun L."/>
            <person name="Xiao L."/>
            <person name="Lian B."/>
        </authorList>
    </citation>
    <scope>NUCLEOTIDE SEQUENCE [LARGE SCALE GENOMIC DNA]</scope>
    <source>
        <strain evidence="9 10">K02</strain>
    </source>
</reference>
<dbReference type="PANTHER" id="PTHR43744">
    <property type="entry name" value="ABC TRANSPORTER PERMEASE PROTEIN MG189-RELATED-RELATED"/>
    <property type="match status" value="1"/>
</dbReference>
<dbReference type="PROSITE" id="PS50928">
    <property type="entry name" value="ABC_TM1"/>
    <property type="match status" value="1"/>
</dbReference>
<sequence length="275" mass="31135">MSGGTAGRKWLLDVLMLPFGLLTFFPFYLILINTVKTPTETAINPMSLPKNWDFSNYIKVFEETPLLRSFGNSLFITVISVLLMVLIGAMAAYPVVYNPNRLNKVIVVYLLAGFLIPFQTTLIPLFELMTDFGLINKLWGLIILYMGGAVFVFFLVSGYMRTLPKELSEAAIIDGCSVWGVFWRIILPLLQPITMTSIIYQTMWIWNDFLAPMLFLNSQDKATLVLQVYKAKGEFSVNWPLFMTLTVIVLVPIFIFFLFMQKHIVKGIVGGAIKG</sequence>
<keyword evidence="2 7" id="KW-0813">Transport</keyword>
<dbReference type="Pfam" id="PF00528">
    <property type="entry name" value="BPD_transp_1"/>
    <property type="match status" value="1"/>
</dbReference>